<comment type="similarity">
    <text evidence="3">Belongs to the CENP-Q/OKP1 family.</text>
</comment>
<evidence type="ECO:0000256" key="2">
    <source>
        <dbReference type="ARBA" id="ARBA00004584"/>
    </source>
</evidence>
<dbReference type="PANTHER" id="PTHR31345">
    <property type="entry name" value="CENTROMERE PROTEIN Q"/>
    <property type="match status" value="1"/>
</dbReference>
<dbReference type="GO" id="GO:0000939">
    <property type="term" value="C:inner kinetochore"/>
    <property type="evidence" value="ECO:0007669"/>
    <property type="project" value="Ensembl"/>
</dbReference>
<dbReference type="GO" id="GO:0005654">
    <property type="term" value="C:nucleoplasm"/>
    <property type="evidence" value="ECO:0007669"/>
    <property type="project" value="Ensembl"/>
</dbReference>
<evidence type="ECO:0000256" key="1">
    <source>
        <dbReference type="ARBA" id="ARBA00004123"/>
    </source>
</evidence>
<proteinExistence type="inferred from homology"/>
<evidence type="ECO:0000313" key="9">
    <source>
        <dbReference type="Ensembl" id="ENSRBIP00000019048.1"/>
    </source>
</evidence>
<evidence type="ECO:0000256" key="5">
    <source>
        <dbReference type="ARBA" id="ARBA00022454"/>
    </source>
</evidence>
<accession>A0A2K6L6C8</accession>
<evidence type="ECO:0000256" key="8">
    <source>
        <dbReference type="SAM" id="Coils"/>
    </source>
</evidence>
<reference evidence="9 10" key="1">
    <citation type="submission" date="2016-06" db="EMBL/GenBank/DDBJ databases">
        <title>Genome of Rhinopithecus bieti.</title>
        <authorList>
            <person name="Wu"/>
            <person name="C.-I. and Zhang"/>
            <person name="Y."/>
        </authorList>
    </citation>
    <scope>NUCLEOTIDE SEQUENCE</scope>
</reference>
<protein>
    <recommendedName>
        <fullName evidence="4">Centromere protein Q</fullName>
    </recommendedName>
</protein>
<sequence>MPVSAFFPPTSGSPLFTNIWARIILSAAPRRVQEESVHFFFFFEALYLGSKIGLVKQMPSKKNFEQLKRNPKRKKDNEEVVLSEKKVRNIVKRNKNHLKVLSSEGQTKHTNLKQIKIAPNKRKTWQPLSKSTRDYLQTMMESVIRTILSNRIKDKEEIQYHLNFLKKRLLQLCETLKVPPKKMEDLTNVSRLLNMERARGKANEEGLALLQEEIDKMVETTELMTGNIQSLKNKIQILASEVEEEEERIKRMHQINTSGVLSLPELSQKTLKAPTLQKEILALIPNQNALLKDLDILHNSSHMKSMSTFIEEAYKKLNAS</sequence>
<dbReference type="Proteomes" id="UP000233180">
    <property type="component" value="Unassembled WGS sequence"/>
</dbReference>
<evidence type="ECO:0000256" key="4">
    <source>
        <dbReference type="ARBA" id="ARBA00016397"/>
    </source>
</evidence>
<reference evidence="9" key="2">
    <citation type="submission" date="2025-08" db="UniProtKB">
        <authorList>
            <consortium name="Ensembl"/>
        </authorList>
    </citation>
    <scope>IDENTIFICATION</scope>
</reference>
<dbReference type="InterPro" id="IPR025212">
    <property type="entry name" value="CAD_CENP-Q"/>
</dbReference>
<dbReference type="GO" id="GO:0015629">
    <property type="term" value="C:actin cytoskeleton"/>
    <property type="evidence" value="ECO:0007669"/>
    <property type="project" value="Ensembl"/>
</dbReference>
<dbReference type="AlphaFoldDB" id="A0A2K6L6C8"/>
<dbReference type="STRING" id="61621.ENSRBIP00000019048"/>
<keyword evidence="8" id="KW-0175">Coiled coil</keyword>
<dbReference type="GO" id="GO:0051310">
    <property type="term" value="P:metaphase chromosome alignment"/>
    <property type="evidence" value="ECO:0007669"/>
    <property type="project" value="Ensembl"/>
</dbReference>
<keyword evidence="5" id="KW-0158">Chromosome</keyword>
<keyword evidence="7" id="KW-0137">Centromere</keyword>
<gene>
    <name evidence="9" type="primary">CENPQ</name>
</gene>
<organism evidence="9 10">
    <name type="scientific">Rhinopithecus bieti</name>
    <name type="common">Black snub-nosed monkey</name>
    <name type="synonym">Pygathrix bieti</name>
    <dbReference type="NCBI Taxonomy" id="61621"/>
    <lineage>
        <taxon>Eukaryota</taxon>
        <taxon>Metazoa</taxon>
        <taxon>Chordata</taxon>
        <taxon>Craniata</taxon>
        <taxon>Vertebrata</taxon>
        <taxon>Euteleostomi</taxon>
        <taxon>Mammalia</taxon>
        <taxon>Eutheria</taxon>
        <taxon>Euarchontoglires</taxon>
        <taxon>Primates</taxon>
        <taxon>Haplorrhini</taxon>
        <taxon>Catarrhini</taxon>
        <taxon>Cercopithecidae</taxon>
        <taxon>Colobinae</taxon>
        <taxon>Rhinopithecus</taxon>
    </lineage>
</organism>
<comment type="subcellular location">
    <subcellularLocation>
        <location evidence="2">Chromosome</location>
        <location evidence="2">Centromere</location>
    </subcellularLocation>
    <subcellularLocation>
        <location evidence="1">Nucleus</location>
    </subcellularLocation>
</comment>
<evidence type="ECO:0000256" key="6">
    <source>
        <dbReference type="ARBA" id="ARBA00023242"/>
    </source>
</evidence>
<evidence type="ECO:0000256" key="3">
    <source>
        <dbReference type="ARBA" id="ARBA00008191"/>
    </source>
</evidence>
<dbReference type="GO" id="GO:1905342">
    <property type="term" value="P:positive regulation of protein localization to kinetochore"/>
    <property type="evidence" value="ECO:0007669"/>
    <property type="project" value="Ensembl"/>
</dbReference>
<dbReference type="Ensembl" id="ENSRBIT00000042917.1">
    <property type="protein sequence ID" value="ENSRBIP00000019048.1"/>
    <property type="gene ID" value="ENSRBIG00000033511.1"/>
</dbReference>
<dbReference type="Pfam" id="PF13094">
    <property type="entry name" value="CENP-Q"/>
    <property type="match status" value="1"/>
</dbReference>
<name>A0A2K6L6C8_RHIBE</name>
<reference evidence="9" key="3">
    <citation type="submission" date="2025-09" db="UniProtKB">
        <authorList>
            <consortium name="Ensembl"/>
        </authorList>
    </citation>
    <scope>IDENTIFICATION</scope>
</reference>
<feature type="coiled-coil region" evidence="8">
    <location>
        <begin position="228"/>
        <end position="255"/>
    </location>
</feature>
<evidence type="ECO:0000313" key="10">
    <source>
        <dbReference type="Proteomes" id="UP000233180"/>
    </source>
</evidence>
<dbReference type="PANTHER" id="PTHR31345:SF3">
    <property type="entry name" value="CENTROMERE PROTEIN Q"/>
    <property type="match status" value="1"/>
</dbReference>
<dbReference type="GeneTree" id="ENSGT00390000005599"/>
<keyword evidence="10" id="KW-1185">Reference proteome</keyword>
<keyword evidence="6" id="KW-0539">Nucleus</keyword>
<evidence type="ECO:0000256" key="7">
    <source>
        <dbReference type="ARBA" id="ARBA00023328"/>
    </source>
</evidence>